<feature type="compositionally biased region" description="Low complexity" evidence="1">
    <location>
        <begin position="101"/>
        <end position="129"/>
    </location>
</feature>
<dbReference type="KEGG" id="foc:113215958"/>
<evidence type="ECO:0000313" key="2">
    <source>
        <dbReference type="Proteomes" id="UP000504606"/>
    </source>
</evidence>
<reference evidence="3" key="1">
    <citation type="submission" date="2025-08" db="UniProtKB">
        <authorList>
            <consortium name="RefSeq"/>
        </authorList>
    </citation>
    <scope>IDENTIFICATION</scope>
    <source>
        <tissue evidence="3">Whole organism</tissue>
    </source>
</reference>
<dbReference type="AlphaFoldDB" id="A0A6J1TF82"/>
<feature type="compositionally biased region" description="Basic and acidic residues" evidence="1">
    <location>
        <begin position="317"/>
        <end position="372"/>
    </location>
</feature>
<organism evidence="2 3">
    <name type="scientific">Frankliniella occidentalis</name>
    <name type="common">Western flower thrips</name>
    <name type="synonym">Euthrips occidentalis</name>
    <dbReference type="NCBI Taxonomy" id="133901"/>
    <lineage>
        <taxon>Eukaryota</taxon>
        <taxon>Metazoa</taxon>
        <taxon>Ecdysozoa</taxon>
        <taxon>Arthropoda</taxon>
        <taxon>Hexapoda</taxon>
        <taxon>Insecta</taxon>
        <taxon>Pterygota</taxon>
        <taxon>Neoptera</taxon>
        <taxon>Paraneoptera</taxon>
        <taxon>Thysanoptera</taxon>
        <taxon>Terebrantia</taxon>
        <taxon>Thripoidea</taxon>
        <taxon>Thripidae</taxon>
        <taxon>Frankliniella</taxon>
    </lineage>
</organism>
<keyword evidence="2" id="KW-1185">Reference proteome</keyword>
<feature type="compositionally biased region" description="Polar residues" evidence="1">
    <location>
        <begin position="259"/>
        <end position="271"/>
    </location>
</feature>
<feature type="region of interest" description="Disordered" evidence="1">
    <location>
        <begin position="259"/>
        <end position="372"/>
    </location>
</feature>
<accession>A0A6J1TF82</accession>
<gene>
    <name evidence="3" type="primary">LOC113215958</name>
</gene>
<feature type="region of interest" description="Disordered" evidence="1">
    <location>
        <begin position="219"/>
        <end position="239"/>
    </location>
</feature>
<sequence>MAGNEKEKKKDKHNKHTTSKPKPSDITKLQKMQPKTSQLAICASLTTVTTTTATYTSSRSSPSIRKTLYENFRPTTPPDDQLFSRTETDKFLANTLNPHLGQPSQTISTSSQESQGSQDNPPQSQDIIPPSQPTVLPTKQNLKIKADPFTGNLKKDYDIALTFLKQFTAEEVNQRMEYINGQRANFYDLSLENSYFAQAVDLTNPNKNPIITEKPIQIPATREETKPTGSEPDSPIDVTSDFRQNISLPVTVNIPTNNAYEPLMSTNSEAPSSEPAKDTARNPNVHQVFQDDLYKPQKITEYPENKKKRSRTGSTPDKQDSVADDLKKLRKMVDDEKEKENKKEKPQLRVNIPKDPRTEARDPKDEKPPPIVLEHVENYGKLQETLLKKIGSGKFEAKPRGRSIVLYTGTTENWLRLKTTLQDENYEFHTFSLTQDRPLQYDLKPIHHSVPLEDIAEELREHNFQPLNLYRKGNTIAIDLPNRKDQLEITKLTSFLHCKVTVTERSRATITICSRCCSYHHTQKNCHNQRRCTRCGDNHHSTECEAEEPRCPKCSGPHTIFEKTRCKAYKEEEEKIKKRKTPANTPAAPEKDSKFSFAQAVKGIAADLGQSLKDVLTDEQPTETKKQDNKGESQGLLAFLMDFLKTEILPGIFTEIKNWILTTGLQWIKELIPSLLKMILQ</sequence>
<evidence type="ECO:0000256" key="1">
    <source>
        <dbReference type="SAM" id="MobiDB-lite"/>
    </source>
</evidence>
<dbReference type="Proteomes" id="UP000504606">
    <property type="component" value="Unplaced"/>
</dbReference>
<proteinExistence type="predicted"/>
<feature type="compositionally biased region" description="Basic residues" evidence="1">
    <location>
        <begin position="9"/>
        <end position="19"/>
    </location>
</feature>
<protein>
    <submittedName>
        <fullName evidence="3">Uncharacterized protein LOC113215958</fullName>
    </submittedName>
</protein>
<feature type="region of interest" description="Disordered" evidence="1">
    <location>
        <begin position="1"/>
        <end position="36"/>
    </location>
</feature>
<name>A0A6J1TF82_FRAOC</name>
<dbReference type="OrthoDB" id="6624230at2759"/>
<evidence type="ECO:0000313" key="3">
    <source>
        <dbReference type="RefSeq" id="XP_026291407.1"/>
    </source>
</evidence>
<dbReference type="GeneID" id="113215958"/>
<feature type="region of interest" description="Disordered" evidence="1">
    <location>
        <begin position="95"/>
        <end position="136"/>
    </location>
</feature>
<dbReference type="RefSeq" id="XP_026291407.1">
    <property type="nucleotide sequence ID" value="XM_026435622.1"/>
</dbReference>